<feature type="compositionally biased region" description="Basic and acidic residues" evidence="4">
    <location>
        <begin position="27"/>
        <end position="45"/>
    </location>
</feature>
<comment type="subcellular location">
    <subcellularLocation>
        <location evidence="1">Secreted</location>
    </subcellularLocation>
</comment>
<dbReference type="AlphaFoldDB" id="A0A8J3RRB0"/>
<feature type="compositionally biased region" description="Low complexity" evidence="4">
    <location>
        <begin position="17"/>
        <end position="26"/>
    </location>
</feature>
<evidence type="ECO:0000313" key="6">
    <source>
        <dbReference type="EMBL" id="GIH78219.1"/>
    </source>
</evidence>
<dbReference type="InterPro" id="IPR043504">
    <property type="entry name" value="Peptidase_S1_PA_chymotrypsin"/>
</dbReference>
<dbReference type="PROSITE" id="PS00135">
    <property type="entry name" value="TRYPSIN_SER"/>
    <property type="match status" value="1"/>
</dbReference>
<organism evidence="6 7">
    <name type="scientific">Planobispora longispora</name>
    <dbReference type="NCBI Taxonomy" id="28887"/>
    <lineage>
        <taxon>Bacteria</taxon>
        <taxon>Bacillati</taxon>
        <taxon>Actinomycetota</taxon>
        <taxon>Actinomycetes</taxon>
        <taxon>Streptosporangiales</taxon>
        <taxon>Streptosporangiaceae</taxon>
        <taxon>Planobispora</taxon>
    </lineage>
</organism>
<dbReference type="InterPro" id="IPR055372">
    <property type="entry name" value="CBM96"/>
</dbReference>
<evidence type="ECO:0000256" key="2">
    <source>
        <dbReference type="ARBA" id="ARBA00022525"/>
    </source>
</evidence>
<keyword evidence="7" id="KW-1185">Reference proteome</keyword>
<protein>
    <recommendedName>
        <fullName evidence="5">Carbohydrate-binding module family 96 domain-containing protein</fullName>
    </recommendedName>
</protein>
<reference evidence="6 7" key="1">
    <citation type="submission" date="2021-01" db="EMBL/GenBank/DDBJ databases">
        <title>Whole genome shotgun sequence of Planobispora longispora NBRC 13918.</title>
        <authorList>
            <person name="Komaki H."/>
            <person name="Tamura T."/>
        </authorList>
    </citation>
    <scope>NUCLEOTIDE SEQUENCE [LARGE SCALE GENOMIC DNA]</scope>
    <source>
        <strain evidence="6 7">NBRC 13918</strain>
    </source>
</reference>
<feature type="region of interest" description="Disordered" evidence="4">
    <location>
        <begin position="525"/>
        <end position="561"/>
    </location>
</feature>
<evidence type="ECO:0000259" key="5">
    <source>
        <dbReference type="Pfam" id="PF24517"/>
    </source>
</evidence>
<dbReference type="SUPFAM" id="SSF50494">
    <property type="entry name" value="Trypsin-like serine proteases"/>
    <property type="match status" value="1"/>
</dbReference>
<dbReference type="InterPro" id="IPR033116">
    <property type="entry name" value="TRYPSIN_SER"/>
</dbReference>
<evidence type="ECO:0000256" key="4">
    <source>
        <dbReference type="SAM" id="MobiDB-lite"/>
    </source>
</evidence>
<dbReference type="NCBIfam" id="NF033679">
    <property type="entry name" value="DNRLRE_dom"/>
    <property type="match status" value="1"/>
</dbReference>
<keyword evidence="3" id="KW-0732">Signal</keyword>
<dbReference type="Gene3D" id="2.40.10.10">
    <property type="entry name" value="Trypsin-like serine proteases"/>
    <property type="match status" value="2"/>
</dbReference>
<dbReference type="EMBL" id="BOOH01000038">
    <property type="protein sequence ID" value="GIH78219.1"/>
    <property type="molecule type" value="Genomic_DNA"/>
</dbReference>
<dbReference type="Proteomes" id="UP000616724">
    <property type="component" value="Unassembled WGS sequence"/>
</dbReference>
<accession>A0A8J3RRB0</accession>
<feature type="domain" description="Carbohydrate-binding module family 96" evidence="5">
    <location>
        <begin position="277"/>
        <end position="446"/>
    </location>
</feature>
<dbReference type="Pfam" id="PF24517">
    <property type="entry name" value="CBM96"/>
    <property type="match status" value="1"/>
</dbReference>
<keyword evidence="2" id="KW-0964">Secreted</keyword>
<sequence length="882" mass="92921">MGMATSVGSAAADPQPAASTEATATSAHDKNAAKKAAREHGRPVRVDALLAEQSTTWAMPDQTLKTELYAGPIRLQRGGAWRDIDTTLTQSDGVLKPKVAKAEVEISTGGTGPFLRLRHGNGNAFGVRWAKNLPTPTVEGDTATFADVIPGGDLVVTALSTGFTHDVVLRKRPTGPVEIRMPLELTGMKLDRKAAKGAKRGEGRLELTDTNGDLIGTAPDPQMWDAAAEDSPDAGQRAVVDTEIATERGQQVLVLRPDATFLNDPDVRYPVRIDPWTSLALTTDAFVSTDYPSPGNASTWLHAGKFGSGAKVARTYLKFDTTPLLGKAILNADLKLWSYKSNACGMVVGSGIQARRVTAAWTKVTLSAQPATTTEDAVTNRASYGAPNCKEEWLWWSIEGIVADWANGAANHGLQMRAANENDTTNWRMFHSAEFAGGNRPTLVVKYEDQGIVAPAGPDGVEVFRGNGEDVPQMSDTLSAALDKAIDAAEANPADLAQPYADAETGQLITPAVTTAGQTLAAKTLSGQAATGEGSDDPTVPGAVEASEEGDAAETPDTSAGTTVSYSIASAVANAKYSAGALQAIADEIAGLDATQLPGADAIYITGVQPERNRVVVQATSASVETRQALAARYGLDKVAIRLIDPGQVPVKTESRNNDIGDYIAGGAAASPCTTGFAWMDGTTPAMLGAGHCYDTNITDLGLVAYDTYGPNGTVKLQGQPKYRGDLALVYLTKYPRGGSASIWIGGATSTQRRYVSGVYRKYAKVGDRYCVSGKMTGETCGWKVVDIGETITYKDGDEAKYLVIGEKTSGKCIIGGDSGSPVYTIRPEDGRVVARGITSGGTALQEANFFLNCRHYFTDIRHAVNAMPGSIKRTTKTGIAQ</sequence>
<evidence type="ECO:0000256" key="1">
    <source>
        <dbReference type="ARBA" id="ARBA00004613"/>
    </source>
</evidence>
<dbReference type="GO" id="GO:0005576">
    <property type="term" value="C:extracellular region"/>
    <property type="evidence" value="ECO:0007669"/>
    <property type="project" value="UniProtKB-SubCell"/>
</dbReference>
<proteinExistence type="predicted"/>
<evidence type="ECO:0000256" key="3">
    <source>
        <dbReference type="ARBA" id="ARBA00022729"/>
    </source>
</evidence>
<dbReference type="InterPro" id="IPR009003">
    <property type="entry name" value="Peptidase_S1_PA"/>
</dbReference>
<name>A0A8J3RRB0_9ACTN</name>
<evidence type="ECO:0000313" key="7">
    <source>
        <dbReference type="Proteomes" id="UP000616724"/>
    </source>
</evidence>
<comment type="caution">
    <text evidence="6">The sequence shown here is derived from an EMBL/GenBank/DDBJ whole genome shotgun (WGS) entry which is preliminary data.</text>
</comment>
<feature type="region of interest" description="Disordered" evidence="4">
    <location>
        <begin position="1"/>
        <end position="45"/>
    </location>
</feature>
<gene>
    <name evidence="6" type="ORF">Plo01_46480</name>
</gene>